<dbReference type="GO" id="GO:0005829">
    <property type="term" value="C:cytosol"/>
    <property type="evidence" value="ECO:0007669"/>
    <property type="project" value="TreeGrafter"/>
</dbReference>
<dbReference type="OrthoDB" id="73997at2759"/>
<protein>
    <submittedName>
        <fullName evidence="6">Uncharacterized protein</fullName>
    </submittedName>
</protein>
<sequence>MEEKTLYSVDYKSWLKWLEDQPSQQQSQLAQKLYKTLLEILLSSLDTSGDDCMKLCHFIEQCRGSKSPQIQEFAFSNKICLEIYSFFLEFNERNKNRCMRRVLDLVSTLIRCNPSRTDANNIKKTILDTSLSIICHKSSKPLIKPAVKSLEHFLGISTFSIHELVESFEAISRGRSKKYSPINDNKISWIDFFVAEIFELMSYSELSPTAGKFLVTIFRQTRFCTQKFFQNEIQITPWQVWIVKAIENKPGILEDIKNYLLPPLFNLDRQNSLDFLEDLNNQDVGIQLQSREIEPRILLKLVAFEIGKKTGLIDEGALFEFYKVPNKHPKTMIINESVIDGFLAHADDLVRSVSFSILVSSSSPLRPFSPATIQIIKSKLHILFSDTDIKFRNEILSTTKQLIERLRGSSAFLVKEISSRKYQLRDGSRFDILHVAQAENLLQKTVDLLQSQRSFIKWILEFLIGELIPTASYQRHITSLKTINLWLSSGIIGSKSRKPSAKKTNNQTIWPFAIDFFTPEVVRLLIDLLVDPFEDVRALASNILKMASAVQFQRSEESSVSKTKKRKHIIIPEICHWSSNFQDNFSKRSVEEKQINTNESLKILEDFIEFVEEISNKTGRADYADGLARSYELYYYLQDCQREQDKIFRNLADKLVMKISLAENNLAKAVQDEPLHGILAALNLIWENSSVDLLDLKDQSINQMLDFQKDCVHFCSRIWTVVKPILCNDSPEGFLLEDLEEPDTVDTKDILSYSFRAIHESSNLLRTLIRKSQIYSTKHSPLFTHIFTDIGNLSFEKLSCLRHRGAFSTVSLTFAASCKMAINYQSNLLNVWLERAFICLQTQVSTTRRSAGIPSIITGIMSAISRSDFENTIKKLLEIAGSETYSELDQEQLPQVHALNSLKEIVKSVSTNARVGLYISECLGVVGMCLNSSVWAIRNSALILLRSIIDNLIGTSSKSDESDTGWDGSSTKIQYEKYAALPRILMQLLRYENQELYRPNKNHTVLPALSIIRRAGIPLEYRDEFHRIVSNLLGSREWHLREQGARTIMVLQDQKTELEAVKKLLENSGETTNHQHGSILAAKLIMLERVDVSKYELDQFSDVIYQILCQQRYKYNPFVRNECIELAIAAFIHVLNHSNLKTRDQRQNYILRLLEKTQTLPHSLDLSTNALTISSDTSLELFIYSRAKLKLKIITSIIISDEFGISKAIEQALALGSDTIISVVDCILPILKYNASENVLYCIFLSFTKILENIKDSDVVCTIIDVVHQIVESTEVLFQIDNKSVQYLIEKLESFIALNIKKSPRLLISYYKLSGFICLYKLSSPILLDDQKTSVICYWIENMKKACHENQDFDIRYAVTVAIQKFYQYYRRGHVDLVTDSHLSELNFILMTLLVDDDDEIRKLAALIFSDIDDRSLCPLAALDSLFKHQVTNYYLSNNFGWHCLHNLLVFHNTNSNNDPEDPGNMLRLAYTHDYSLFAVEEPNLFSDPCRTQDYFAKAFLQLPFSPEIQLELHTSGIQSEFSILLEWASKGFEALQRRFINEQNLVKKYSPTNASIFIAIRRIIVCGKISLAYWQKNLDGFLRMKKLASTTATTSTTSTTSTDAEFSLIISWESLIEEIKKQLDIIACQIHIHASLRRLAAKQLLDY</sequence>
<evidence type="ECO:0000256" key="1">
    <source>
        <dbReference type="ARBA" id="ARBA00010409"/>
    </source>
</evidence>
<evidence type="ECO:0000313" key="6">
    <source>
        <dbReference type="EMBL" id="POS83999.1"/>
    </source>
</evidence>
<dbReference type="EMBL" id="PEDP01001232">
    <property type="protein sequence ID" value="POS83999.1"/>
    <property type="molecule type" value="Genomic_DNA"/>
</dbReference>
<dbReference type="STRING" id="225359.A0A2S4PPP1"/>
<feature type="domain" description="DUF2428" evidence="3">
    <location>
        <begin position="708"/>
        <end position="936"/>
    </location>
</feature>
<comment type="caution">
    <text evidence="6">The sequence shown here is derived from an EMBL/GenBank/DDBJ whole genome shotgun (WGS) entry which is preliminary data.</text>
</comment>
<dbReference type="InterPro" id="IPR016024">
    <property type="entry name" value="ARM-type_fold"/>
</dbReference>
<name>A0A2S4PPP1_9PEZI</name>
<evidence type="ECO:0000259" key="5">
    <source>
        <dbReference type="Pfam" id="PF25151"/>
    </source>
</evidence>
<evidence type="ECO:0000259" key="3">
    <source>
        <dbReference type="Pfam" id="PF10350"/>
    </source>
</evidence>
<dbReference type="InterPro" id="IPR056842">
    <property type="entry name" value="THADA-like_TPR_C"/>
</dbReference>
<dbReference type="Pfam" id="PF25150">
    <property type="entry name" value="TPR_Trm732"/>
    <property type="match status" value="1"/>
</dbReference>
<dbReference type="Proteomes" id="UP000237438">
    <property type="component" value="Unassembled WGS sequence"/>
</dbReference>
<dbReference type="InterPro" id="IPR056843">
    <property type="entry name" value="THADA-like_TPR"/>
</dbReference>
<dbReference type="SUPFAM" id="SSF48371">
    <property type="entry name" value="ARM repeat"/>
    <property type="match status" value="1"/>
</dbReference>
<feature type="domain" description="tRNA (32-2'-O)-methyltransferase regulator THADA-like TPR repeats region" evidence="4">
    <location>
        <begin position="238"/>
        <end position="537"/>
    </location>
</feature>
<organism evidence="6 7">
    <name type="scientific">Erysiphe pulchra</name>
    <dbReference type="NCBI Taxonomy" id="225359"/>
    <lineage>
        <taxon>Eukaryota</taxon>
        <taxon>Fungi</taxon>
        <taxon>Dikarya</taxon>
        <taxon>Ascomycota</taxon>
        <taxon>Pezizomycotina</taxon>
        <taxon>Leotiomycetes</taxon>
        <taxon>Erysiphales</taxon>
        <taxon>Erysiphaceae</taxon>
        <taxon>Erysiphe</taxon>
    </lineage>
</organism>
<accession>A0A2S4PPP1</accession>
<dbReference type="GO" id="GO:0030488">
    <property type="term" value="P:tRNA methylation"/>
    <property type="evidence" value="ECO:0007669"/>
    <property type="project" value="TreeGrafter"/>
</dbReference>
<evidence type="ECO:0000313" key="7">
    <source>
        <dbReference type="Proteomes" id="UP000237438"/>
    </source>
</evidence>
<dbReference type="Pfam" id="PF26523">
    <property type="entry name" value="Trm732_C"/>
    <property type="match status" value="1"/>
</dbReference>
<keyword evidence="2" id="KW-0819">tRNA processing</keyword>
<feature type="domain" description="tRNA (32-2'-O)-methyltransferase regulator THADA-like C-terminal TPR repeats region" evidence="5">
    <location>
        <begin position="938"/>
        <end position="1083"/>
    </location>
</feature>
<evidence type="ECO:0000256" key="2">
    <source>
        <dbReference type="ARBA" id="ARBA00022694"/>
    </source>
</evidence>
<dbReference type="PANTHER" id="PTHR14387">
    <property type="entry name" value="THADA/DEATH RECEPTOR INTERACTING PROTEIN"/>
    <property type="match status" value="1"/>
</dbReference>
<proteinExistence type="inferred from homology"/>
<dbReference type="Pfam" id="PF10350">
    <property type="entry name" value="DUF2428"/>
    <property type="match status" value="1"/>
</dbReference>
<dbReference type="Pfam" id="PF25151">
    <property type="entry name" value="TPR_Trm732_C"/>
    <property type="match status" value="1"/>
</dbReference>
<gene>
    <name evidence="6" type="ORF">EPUL_003568</name>
</gene>
<evidence type="ECO:0000259" key="4">
    <source>
        <dbReference type="Pfam" id="PF25150"/>
    </source>
</evidence>
<keyword evidence="7" id="KW-1185">Reference proteome</keyword>
<reference evidence="6 7" key="1">
    <citation type="submission" date="2017-10" db="EMBL/GenBank/DDBJ databases">
        <title>Development of genomic resources for the powdery mildew, Erysiphe pulchra.</title>
        <authorList>
            <person name="Wadl P.A."/>
            <person name="Mack B.M."/>
            <person name="Moore G."/>
            <person name="Beltz S.B."/>
        </authorList>
    </citation>
    <scope>NUCLEOTIDE SEQUENCE [LARGE SCALE GENOMIC DNA]</scope>
    <source>
        <strain evidence="6">Cflorida</strain>
    </source>
</reference>
<dbReference type="InterPro" id="IPR051954">
    <property type="entry name" value="tRNA_methyltransferase_THADA"/>
</dbReference>
<dbReference type="InterPro" id="IPR019442">
    <property type="entry name" value="THADA/TRM732_DUF2428"/>
</dbReference>
<comment type="similarity">
    <text evidence="1">Belongs to the THADA family.</text>
</comment>
<dbReference type="PANTHER" id="PTHR14387:SF0">
    <property type="entry name" value="DUF2428 DOMAIN-CONTAINING PROTEIN"/>
    <property type="match status" value="1"/>
</dbReference>